<proteinExistence type="predicted"/>
<evidence type="ECO:0000259" key="6">
    <source>
        <dbReference type="PROSITE" id="PS51471"/>
    </source>
</evidence>
<dbReference type="EMBL" id="LR797452">
    <property type="protein sequence ID" value="CAB4217799.1"/>
    <property type="molecule type" value="Genomic_DNA"/>
</dbReference>
<evidence type="ECO:0000256" key="3">
    <source>
        <dbReference type="ARBA" id="ARBA00022964"/>
    </source>
</evidence>
<evidence type="ECO:0000313" key="8">
    <source>
        <dbReference type="EMBL" id="CAB4156841.1"/>
    </source>
</evidence>
<dbReference type="EMBL" id="LR796698">
    <property type="protein sequence ID" value="CAB4160157.1"/>
    <property type="molecule type" value="Genomic_DNA"/>
</dbReference>
<keyword evidence="3 8" id="KW-0223">Dioxygenase</keyword>
<dbReference type="Gene3D" id="2.60.120.620">
    <property type="entry name" value="q2cbj1_9rhob like domain"/>
    <property type="match status" value="1"/>
</dbReference>
<dbReference type="PROSITE" id="PS51471">
    <property type="entry name" value="FE2OG_OXY"/>
    <property type="match status" value="1"/>
</dbReference>
<evidence type="ECO:0000313" key="11">
    <source>
        <dbReference type="EMBL" id="CAB4172219.1"/>
    </source>
</evidence>
<evidence type="ECO:0000313" key="17">
    <source>
        <dbReference type="EMBL" id="CAB5225142.1"/>
    </source>
</evidence>
<dbReference type="EMBL" id="LR796878">
    <property type="protein sequence ID" value="CAB4172219.1"/>
    <property type="molecule type" value="Genomic_DNA"/>
</dbReference>
<dbReference type="GO" id="GO:0005506">
    <property type="term" value="F:iron ion binding"/>
    <property type="evidence" value="ECO:0007669"/>
    <property type="project" value="InterPro"/>
</dbReference>
<sequence>MELSHKSFGEGPWNIKPGAFGTGSENIHIIENFIDPDDVSKIIDFARNIKRWHNDQLEDTFNEEGVCTYDASYWNDRQCTSTILKELDPSIFDLITFYIDKMGKTIEGIFGVEVSTRPPCIIRWFGGIEQQPHADKQLNDGSPNPFPDYDINSLFYYNDDFEGGELYYPEHDIIVKPKPGLAVLHPGDFYYMHGVKPVTSGERYTTPAFYTVV</sequence>
<dbReference type="GO" id="GO:0031418">
    <property type="term" value="F:L-ascorbic acid binding"/>
    <property type="evidence" value="ECO:0007669"/>
    <property type="project" value="InterPro"/>
</dbReference>
<gene>
    <name evidence="12" type="ORF">UFOVP1002_134</name>
    <name evidence="13" type="ORF">UFOVP1217_61</name>
    <name evidence="14" type="ORF">UFOVP1343_45</name>
    <name evidence="15" type="ORF">UFOVP1438_94</name>
    <name evidence="18" type="ORF">UFOVP1541_91</name>
    <name evidence="16" type="ORF">UFOVP1592_90</name>
    <name evidence="7" type="ORF">UFOVP465_139</name>
    <name evidence="8" type="ORF">UFOVP666_185</name>
    <name evidence="9" type="ORF">UFOVP727_74</name>
    <name evidence="17" type="ORF">UFOVP741_77</name>
    <name evidence="10" type="ORF">UFOVP819_25</name>
    <name evidence="11" type="ORF">UFOVP926_62</name>
</gene>
<dbReference type="EMBL" id="LR796644">
    <property type="protein sequence ID" value="CAB4156841.1"/>
    <property type="molecule type" value="Genomic_DNA"/>
</dbReference>
<evidence type="ECO:0000256" key="4">
    <source>
        <dbReference type="ARBA" id="ARBA00023002"/>
    </source>
</evidence>
<evidence type="ECO:0000313" key="18">
    <source>
        <dbReference type="EMBL" id="CAB5228971.1"/>
    </source>
</evidence>
<dbReference type="InterPro" id="IPR044862">
    <property type="entry name" value="Pro_4_hyd_alph_FE2OG_OXY"/>
</dbReference>
<keyword evidence="4" id="KW-0560">Oxidoreductase</keyword>
<evidence type="ECO:0000256" key="1">
    <source>
        <dbReference type="ARBA" id="ARBA00001961"/>
    </source>
</evidence>
<dbReference type="EMBL" id="LR798395">
    <property type="protein sequence ID" value="CAB5228971.1"/>
    <property type="molecule type" value="Genomic_DNA"/>
</dbReference>
<dbReference type="GO" id="GO:0016705">
    <property type="term" value="F:oxidoreductase activity, acting on paired donors, with incorporation or reduction of molecular oxygen"/>
    <property type="evidence" value="ECO:0007669"/>
    <property type="project" value="InterPro"/>
</dbReference>
<dbReference type="InterPro" id="IPR005123">
    <property type="entry name" value="Oxoglu/Fe-dep_dioxygenase_dom"/>
</dbReference>
<dbReference type="InterPro" id="IPR006620">
    <property type="entry name" value="Pro_4_hyd_alph"/>
</dbReference>
<dbReference type="Pfam" id="PF13640">
    <property type="entry name" value="2OG-FeII_Oxy_3"/>
    <property type="match status" value="1"/>
</dbReference>
<evidence type="ECO:0000313" key="10">
    <source>
        <dbReference type="EMBL" id="CAB4164479.1"/>
    </source>
</evidence>
<dbReference type="EMBL" id="LR796762">
    <property type="protein sequence ID" value="CAB4164479.1"/>
    <property type="molecule type" value="Genomic_DNA"/>
</dbReference>
<dbReference type="EMBL" id="LR798341">
    <property type="protein sequence ID" value="CAB5225142.1"/>
    <property type="molecule type" value="Genomic_DNA"/>
</dbReference>
<evidence type="ECO:0000313" key="15">
    <source>
        <dbReference type="EMBL" id="CAB4213140.1"/>
    </source>
</evidence>
<comment type="cofactor">
    <cofactor evidence="1">
        <name>L-ascorbate</name>
        <dbReference type="ChEBI" id="CHEBI:38290"/>
    </cofactor>
</comment>
<dbReference type="EMBL" id="LR796443">
    <property type="protein sequence ID" value="CAB4145220.1"/>
    <property type="molecule type" value="Genomic_DNA"/>
</dbReference>
<dbReference type="GO" id="GO:0051213">
    <property type="term" value="F:dioxygenase activity"/>
    <property type="evidence" value="ECO:0007669"/>
    <property type="project" value="UniProtKB-KW"/>
</dbReference>
<evidence type="ECO:0000256" key="5">
    <source>
        <dbReference type="ARBA" id="ARBA00023004"/>
    </source>
</evidence>
<evidence type="ECO:0000313" key="9">
    <source>
        <dbReference type="EMBL" id="CAB4160157.1"/>
    </source>
</evidence>
<organism evidence="8">
    <name type="scientific">uncultured Caudovirales phage</name>
    <dbReference type="NCBI Taxonomy" id="2100421"/>
    <lineage>
        <taxon>Viruses</taxon>
        <taxon>Duplodnaviria</taxon>
        <taxon>Heunggongvirae</taxon>
        <taxon>Uroviricota</taxon>
        <taxon>Caudoviricetes</taxon>
        <taxon>Peduoviridae</taxon>
        <taxon>Maltschvirus</taxon>
        <taxon>Maltschvirus maltsch</taxon>
    </lineage>
</organism>
<evidence type="ECO:0000256" key="2">
    <source>
        <dbReference type="ARBA" id="ARBA00022723"/>
    </source>
</evidence>
<dbReference type="EMBL" id="LR797305">
    <property type="protein sequence ID" value="CAB4200480.1"/>
    <property type="molecule type" value="Genomic_DNA"/>
</dbReference>
<keyword evidence="2" id="KW-0479">Metal-binding</keyword>
<evidence type="ECO:0000313" key="12">
    <source>
        <dbReference type="EMBL" id="CAB4178383.1"/>
    </source>
</evidence>
<dbReference type="EMBL" id="LR797177">
    <property type="protein sequence ID" value="CAB4191616.1"/>
    <property type="molecule type" value="Genomic_DNA"/>
</dbReference>
<reference evidence="8" key="1">
    <citation type="submission" date="2020-04" db="EMBL/GenBank/DDBJ databases">
        <authorList>
            <person name="Chiriac C."/>
            <person name="Salcher M."/>
            <person name="Ghai R."/>
            <person name="Kavagutti S V."/>
        </authorList>
    </citation>
    <scope>NUCLEOTIDE SEQUENCE</scope>
</reference>
<evidence type="ECO:0000313" key="16">
    <source>
        <dbReference type="EMBL" id="CAB4217799.1"/>
    </source>
</evidence>
<evidence type="ECO:0000313" key="13">
    <source>
        <dbReference type="EMBL" id="CAB4191616.1"/>
    </source>
</evidence>
<keyword evidence="5" id="KW-0408">Iron</keyword>
<evidence type="ECO:0000313" key="7">
    <source>
        <dbReference type="EMBL" id="CAB4145220.1"/>
    </source>
</evidence>
<dbReference type="EMBL" id="LR797395">
    <property type="protein sequence ID" value="CAB4213140.1"/>
    <property type="molecule type" value="Genomic_DNA"/>
</dbReference>
<name>A0A6J5NH57_9CAUD</name>
<feature type="domain" description="Fe2OG dioxygenase" evidence="6">
    <location>
        <begin position="105"/>
        <end position="212"/>
    </location>
</feature>
<dbReference type="EMBL" id="LR796961">
    <property type="protein sequence ID" value="CAB4178383.1"/>
    <property type="molecule type" value="Genomic_DNA"/>
</dbReference>
<protein>
    <submittedName>
        <fullName evidence="8">Oxoglutarate/iron-dependent dioxygenase</fullName>
    </submittedName>
</protein>
<accession>A0A6J5NH57</accession>
<evidence type="ECO:0000313" key="14">
    <source>
        <dbReference type="EMBL" id="CAB4200480.1"/>
    </source>
</evidence>
<dbReference type="SMART" id="SM00702">
    <property type="entry name" value="P4Hc"/>
    <property type="match status" value="1"/>
</dbReference>